<keyword evidence="2" id="KW-0812">Transmembrane</keyword>
<dbReference type="CDD" id="cd22786">
    <property type="entry name" value="DPBB_YuiC-like"/>
    <property type="match status" value="1"/>
</dbReference>
<keyword evidence="2" id="KW-0472">Membrane</keyword>
<dbReference type="InterPro" id="IPR051933">
    <property type="entry name" value="Resuscitation_pf_RpfB"/>
</dbReference>
<organism evidence="4 5">
    <name type="scientific">Evansella alkalicola</name>
    <dbReference type="NCBI Taxonomy" id="745819"/>
    <lineage>
        <taxon>Bacteria</taxon>
        <taxon>Bacillati</taxon>
        <taxon>Bacillota</taxon>
        <taxon>Bacilli</taxon>
        <taxon>Bacillales</taxon>
        <taxon>Bacillaceae</taxon>
        <taxon>Evansella</taxon>
    </lineage>
</organism>
<evidence type="ECO:0000313" key="4">
    <source>
        <dbReference type="EMBL" id="MBU9722116.1"/>
    </source>
</evidence>
<dbReference type="InterPro" id="IPR036908">
    <property type="entry name" value="RlpA-like_sf"/>
</dbReference>
<name>A0ABS6JVJ8_9BACI</name>
<keyword evidence="1" id="KW-0732">Signal</keyword>
<evidence type="ECO:0000259" key="3">
    <source>
        <dbReference type="Pfam" id="PF06725"/>
    </source>
</evidence>
<keyword evidence="5" id="KW-1185">Reference proteome</keyword>
<evidence type="ECO:0000256" key="2">
    <source>
        <dbReference type="SAM" id="Phobius"/>
    </source>
</evidence>
<dbReference type="PANTHER" id="PTHR39160:SF4">
    <property type="entry name" value="RESUSCITATION-PROMOTING FACTOR RPFB"/>
    <property type="match status" value="1"/>
</dbReference>
<evidence type="ECO:0000313" key="5">
    <source>
        <dbReference type="Proteomes" id="UP000790580"/>
    </source>
</evidence>
<dbReference type="PANTHER" id="PTHR39160">
    <property type="entry name" value="CELL WALL-BINDING PROTEIN YOCH"/>
    <property type="match status" value="1"/>
</dbReference>
<comment type="caution">
    <text evidence="4">The sequence shown here is derived from an EMBL/GenBank/DDBJ whole genome shotgun (WGS) entry which is preliminary data.</text>
</comment>
<evidence type="ECO:0000256" key="1">
    <source>
        <dbReference type="ARBA" id="ARBA00022729"/>
    </source>
</evidence>
<dbReference type="Gene3D" id="2.40.40.10">
    <property type="entry name" value="RlpA-like domain"/>
    <property type="match status" value="1"/>
</dbReference>
<feature type="transmembrane region" description="Helical" evidence="2">
    <location>
        <begin position="7"/>
        <end position="28"/>
    </location>
</feature>
<keyword evidence="2" id="KW-1133">Transmembrane helix</keyword>
<sequence>MTRLKVPFKYIIFTFLFIGAIFSTFFGLSNVKANELDSLVTERNLLWNKSSEILAGRTHLKRESQLRNREFINVFHHVDMEQLTFNTTEETFQALEDLEDWSQYPAVEVVATGYTAGPESTGKTEDHPQYGITYSGVEVKRDIYSTVAADTEVFPIGTILFIPGYGYGVVADTGSAIKGNKIDLYYETVDDVYEQWGKRSVEVYIVESGEGHLTDDELIKLNEDEAIQVYRRQMRFVDAS</sequence>
<protein>
    <submittedName>
        <fullName evidence="4">3D domain-containing protein</fullName>
    </submittedName>
</protein>
<dbReference type="RefSeq" id="WP_088076360.1">
    <property type="nucleotide sequence ID" value="NZ_JAHQCR010000050.1"/>
</dbReference>
<feature type="domain" description="3D" evidence="3">
    <location>
        <begin position="145"/>
        <end position="206"/>
    </location>
</feature>
<gene>
    <name evidence="4" type="ORF">KS407_11785</name>
</gene>
<accession>A0ABS6JVJ8</accession>
<proteinExistence type="predicted"/>
<dbReference type="InterPro" id="IPR010611">
    <property type="entry name" value="3D_dom"/>
</dbReference>
<dbReference type="Proteomes" id="UP000790580">
    <property type="component" value="Unassembled WGS sequence"/>
</dbReference>
<dbReference type="SUPFAM" id="SSF50685">
    <property type="entry name" value="Barwin-like endoglucanases"/>
    <property type="match status" value="1"/>
</dbReference>
<dbReference type="Pfam" id="PF06725">
    <property type="entry name" value="3D"/>
    <property type="match status" value="1"/>
</dbReference>
<dbReference type="EMBL" id="JAHQCR010000050">
    <property type="protein sequence ID" value="MBU9722116.1"/>
    <property type="molecule type" value="Genomic_DNA"/>
</dbReference>
<reference evidence="4 5" key="1">
    <citation type="submission" date="2021-06" db="EMBL/GenBank/DDBJ databases">
        <title>Bacillus sp. RD4P76, an endophyte from a halophyte.</title>
        <authorList>
            <person name="Sun J.-Q."/>
        </authorList>
    </citation>
    <scope>NUCLEOTIDE SEQUENCE [LARGE SCALE GENOMIC DNA]</scope>
    <source>
        <strain evidence="4 5">JCM 17098</strain>
    </source>
</reference>